<dbReference type="PANTHER" id="PTHR30451">
    <property type="entry name" value="OUTER MEMBRANE USHER PROTEIN"/>
    <property type="match status" value="1"/>
</dbReference>
<accession>A0ABS0IPZ4</accession>
<dbReference type="InterPro" id="IPR037224">
    <property type="entry name" value="PapC_N_sf"/>
</dbReference>
<keyword evidence="4" id="KW-1134">Transmembrane beta strand</keyword>
<name>A0ABS0IPZ4_9GAMM</name>
<evidence type="ECO:0000256" key="10">
    <source>
        <dbReference type="SAM" id="SignalP"/>
    </source>
</evidence>
<protein>
    <submittedName>
        <fullName evidence="13">Fimbrial biogenesis outer membrane usher protein</fullName>
    </submittedName>
</protein>
<keyword evidence="6 10" id="KW-0732">Signal</keyword>
<proteinExistence type="inferred from homology"/>
<dbReference type="InterPro" id="IPR025949">
    <property type="entry name" value="PapC-like_C"/>
</dbReference>
<comment type="caution">
    <text evidence="13">The sequence shown here is derived from an EMBL/GenBank/DDBJ whole genome shotgun (WGS) entry which is preliminary data.</text>
</comment>
<dbReference type="InterPro" id="IPR042186">
    <property type="entry name" value="FimD_plug_dom"/>
</dbReference>
<evidence type="ECO:0000256" key="9">
    <source>
        <dbReference type="RuleBase" id="RU003884"/>
    </source>
</evidence>
<dbReference type="Pfam" id="PF13953">
    <property type="entry name" value="PapC_C"/>
    <property type="match status" value="1"/>
</dbReference>
<dbReference type="SUPFAM" id="SSF141729">
    <property type="entry name" value="FimD N-terminal domain-like"/>
    <property type="match status" value="1"/>
</dbReference>
<feature type="domain" description="PapC-like C-terminal" evidence="11">
    <location>
        <begin position="750"/>
        <end position="809"/>
    </location>
</feature>
<dbReference type="Proteomes" id="UP000614721">
    <property type="component" value="Unassembled WGS sequence"/>
</dbReference>
<dbReference type="Gene3D" id="2.60.40.2610">
    <property type="entry name" value="Outer membrane usher protein FimD, plug domain"/>
    <property type="match status" value="1"/>
</dbReference>
<dbReference type="InterPro" id="IPR025885">
    <property type="entry name" value="PapC_N"/>
</dbReference>
<dbReference type="EMBL" id="JADSJP010000002">
    <property type="protein sequence ID" value="MBG2878080.1"/>
    <property type="molecule type" value="Genomic_DNA"/>
</dbReference>
<keyword evidence="5 9" id="KW-0812">Transmembrane</keyword>
<feature type="chain" id="PRO_5045717520" evidence="10">
    <location>
        <begin position="25"/>
        <end position="832"/>
    </location>
</feature>
<keyword evidence="14" id="KW-1185">Reference proteome</keyword>
<evidence type="ECO:0000256" key="6">
    <source>
        <dbReference type="ARBA" id="ARBA00022729"/>
    </source>
</evidence>
<evidence type="ECO:0000313" key="13">
    <source>
        <dbReference type="EMBL" id="MBG2878080.1"/>
    </source>
</evidence>
<evidence type="ECO:0000256" key="8">
    <source>
        <dbReference type="ARBA" id="ARBA00023237"/>
    </source>
</evidence>
<evidence type="ECO:0000256" key="1">
    <source>
        <dbReference type="ARBA" id="ARBA00004571"/>
    </source>
</evidence>
<keyword evidence="7 9" id="KW-0472">Membrane</keyword>
<dbReference type="Pfam" id="PF00577">
    <property type="entry name" value="Usher"/>
    <property type="match status" value="1"/>
</dbReference>
<keyword evidence="9" id="KW-1029">Fimbrium biogenesis</keyword>
<evidence type="ECO:0000256" key="3">
    <source>
        <dbReference type="ARBA" id="ARBA00022448"/>
    </source>
</evidence>
<keyword evidence="3 9" id="KW-0813">Transport</keyword>
<feature type="domain" description="PapC N-terminal" evidence="12">
    <location>
        <begin position="32"/>
        <end position="178"/>
    </location>
</feature>
<dbReference type="Gene3D" id="3.10.20.410">
    <property type="match status" value="1"/>
</dbReference>
<dbReference type="PANTHER" id="PTHR30451:SF5">
    <property type="entry name" value="SLR0019 PROTEIN"/>
    <property type="match status" value="1"/>
</dbReference>
<evidence type="ECO:0000256" key="5">
    <source>
        <dbReference type="ARBA" id="ARBA00022692"/>
    </source>
</evidence>
<comment type="similarity">
    <text evidence="2 9">Belongs to the fimbrial export usher family.</text>
</comment>
<dbReference type="RefSeq" id="WP_196567582.1">
    <property type="nucleotide sequence ID" value="NZ_JADRYY010000019.1"/>
</dbReference>
<reference evidence="13 14" key="1">
    <citation type="submission" date="2020-11" db="EMBL/GenBank/DDBJ databases">
        <title>Enhanced detection system for hospital associated transmission using whole genome sequencing surveillance.</title>
        <authorList>
            <person name="Harrison L.H."/>
            <person name="Van Tyne D."/>
            <person name="Marsh J.W."/>
            <person name="Griffith M.P."/>
            <person name="Snyder D.J."/>
            <person name="Cooper V.S."/>
            <person name="Mustapha M."/>
        </authorList>
    </citation>
    <scope>NUCLEOTIDE SEQUENCE [LARGE SCALE GENOMIC DNA]</scope>
    <source>
        <strain evidence="13 14">PR00075</strain>
    </source>
</reference>
<dbReference type="Gene3D" id="2.60.40.3110">
    <property type="match status" value="1"/>
</dbReference>
<feature type="signal peptide" evidence="10">
    <location>
        <begin position="1"/>
        <end position="24"/>
    </location>
</feature>
<dbReference type="PROSITE" id="PS01151">
    <property type="entry name" value="FIMBRIAL_USHER"/>
    <property type="match status" value="1"/>
</dbReference>
<sequence>MKKAIFVPSPIFIVIFLSSAIVLADESEDYDFDPSFIRNYATGNAVNLNVFTHGDDTPPGLYSLDVDINEQAIGNLLIKLEKSDDKLQICLSDKIVNSVEFTDKIKQSYVEQQKLSNDERCIYLSELIPESFFDFNFNQQHLSISIPQRDLLKIILPENNPINWDEGKSVLYSNYYFNRYTTRTNGEERTTNSLNLNSGFNFFKWRFRHDSQLYDNKYTSVMTYLERDIDVIKGKVTVGDFYSGSIFSNGSSLRGLRFRNDNSMLSSRESGFAPVIHGIAKSQAQVKVYVSNSKTEIYNTVVPAGPFEINDLLPIYYSGDLIVEIIESNGEKQTMIIPVQSGLSFTRPGKLDFDIGVGKLRYKDSIFGKPILDAAFRYGINNYLSASYGSVVSQNYLSNAVGMTLNTNLGAFNTEMIHAKAKLKNEDRTLDGTSYKLSYSKAFSQTDTYINLSSIQYDTKNYIPIYSAMQINSGDYKYDPENERNSYKLKTQYTLSLSQRLPYELGSLSLSGSLANYWNANDTSKQYTVSYTTNIKSVGVISSLQKINNRYTDDTLFSLSVSIPLFSEDYNAYLTSNYLSANKMNNFSTGLNGMLGQNIDYSVSVGQDRYDGDKSNHGSASLGYQTSFVSLATDYSHYQDSNTLNLSASGAVVAHSDGVLLSNTLGNTFAVIKVDGIKGANVLGSDNKTNNSGYAIQPNLVPYRKNFVGIETENLGQKYTLEESKNMVIPRSGSAVFVNLKTQIGAPVILKAQDKNNHYLPLGATVYGNKDEALTFVGQGGKIFLNLNEELKNISIHTNLGDENICVISLEDIIKENINNDKIKTLKVTCDE</sequence>
<comment type="subcellular location">
    <subcellularLocation>
        <location evidence="1 9">Cell outer membrane</location>
        <topology evidence="1 9">Multi-pass membrane protein</topology>
    </subcellularLocation>
</comment>
<keyword evidence="8 9" id="KW-0998">Cell outer membrane</keyword>
<gene>
    <name evidence="13" type="ORF">I4902_02195</name>
</gene>
<dbReference type="InterPro" id="IPR000015">
    <property type="entry name" value="Fimb_usher"/>
</dbReference>
<dbReference type="Pfam" id="PF13954">
    <property type="entry name" value="PapC_N"/>
    <property type="match status" value="1"/>
</dbReference>
<dbReference type="Gene3D" id="2.60.40.2070">
    <property type="match status" value="1"/>
</dbReference>
<evidence type="ECO:0000259" key="11">
    <source>
        <dbReference type="Pfam" id="PF13953"/>
    </source>
</evidence>
<evidence type="ECO:0000259" key="12">
    <source>
        <dbReference type="Pfam" id="PF13954"/>
    </source>
</evidence>
<evidence type="ECO:0000256" key="4">
    <source>
        <dbReference type="ARBA" id="ARBA00022452"/>
    </source>
</evidence>
<organism evidence="13 14">
    <name type="scientific">Proteus alimentorum</name>
    <dbReference type="NCBI Taxonomy" id="1973495"/>
    <lineage>
        <taxon>Bacteria</taxon>
        <taxon>Pseudomonadati</taxon>
        <taxon>Pseudomonadota</taxon>
        <taxon>Gammaproteobacteria</taxon>
        <taxon>Enterobacterales</taxon>
        <taxon>Morganellaceae</taxon>
        <taxon>Proteus</taxon>
    </lineage>
</organism>
<evidence type="ECO:0000256" key="7">
    <source>
        <dbReference type="ARBA" id="ARBA00023136"/>
    </source>
</evidence>
<evidence type="ECO:0000256" key="2">
    <source>
        <dbReference type="ARBA" id="ARBA00008064"/>
    </source>
</evidence>
<dbReference type="InterPro" id="IPR018030">
    <property type="entry name" value="Fimbrial_membr_usher_CS"/>
</dbReference>
<evidence type="ECO:0000313" key="14">
    <source>
        <dbReference type="Proteomes" id="UP000614721"/>
    </source>
</evidence>
<dbReference type="InterPro" id="IPR043142">
    <property type="entry name" value="PapC-like_C_sf"/>
</dbReference>